<dbReference type="PROSITE" id="PS50887">
    <property type="entry name" value="GGDEF"/>
    <property type="match status" value="1"/>
</dbReference>
<evidence type="ECO:0000313" key="6">
    <source>
        <dbReference type="Proteomes" id="UP001596086"/>
    </source>
</evidence>
<keyword evidence="3" id="KW-0732">Signal</keyword>
<dbReference type="EMBL" id="JBHSMZ010000004">
    <property type="protein sequence ID" value="MFC5547841.1"/>
    <property type="molecule type" value="Genomic_DNA"/>
</dbReference>
<protein>
    <recommendedName>
        <fullName evidence="1">diguanylate cyclase</fullName>
        <ecNumber evidence="1">2.7.7.65</ecNumber>
    </recommendedName>
</protein>
<dbReference type="NCBIfam" id="TIGR00254">
    <property type="entry name" value="GGDEF"/>
    <property type="match status" value="1"/>
</dbReference>
<evidence type="ECO:0000313" key="5">
    <source>
        <dbReference type="EMBL" id="MFC5547841.1"/>
    </source>
</evidence>
<keyword evidence="6" id="KW-1185">Reference proteome</keyword>
<proteinExistence type="predicted"/>
<dbReference type="InterPro" id="IPR043128">
    <property type="entry name" value="Rev_trsase/Diguanyl_cyclase"/>
</dbReference>
<dbReference type="Pfam" id="PF00990">
    <property type="entry name" value="GGDEF"/>
    <property type="match status" value="1"/>
</dbReference>
<gene>
    <name evidence="5" type="ORF">ACFPO9_04870</name>
</gene>
<name>A0ABW0RT99_9BURK</name>
<accession>A0ABW0RT99</accession>
<evidence type="ECO:0000256" key="2">
    <source>
        <dbReference type="ARBA" id="ARBA00034247"/>
    </source>
</evidence>
<dbReference type="InterPro" id="IPR050469">
    <property type="entry name" value="Diguanylate_Cyclase"/>
</dbReference>
<comment type="caution">
    <text evidence="5">The sequence shown here is derived from an EMBL/GenBank/DDBJ whole genome shotgun (WGS) entry which is preliminary data.</text>
</comment>
<keyword evidence="5" id="KW-0548">Nucleotidyltransferase</keyword>
<organism evidence="5 6">
    <name type="scientific">Massilia aerilata</name>
    <dbReference type="NCBI Taxonomy" id="453817"/>
    <lineage>
        <taxon>Bacteria</taxon>
        <taxon>Pseudomonadati</taxon>
        <taxon>Pseudomonadota</taxon>
        <taxon>Betaproteobacteria</taxon>
        <taxon>Burkholderiales</taxon>
        <taxon>Oxalobacteraceae</taxon>
        <taxon>Telluria group</taxon>
        <taxon>Massilia</taxon>
    </lineage>
</organism>
<comment type="catalytic activity">
    <reaction evidence="2">
        <text>2 GTP = 3',3'-c-di-GMP + 2 diphosphate</text>
        <dbReference type="Rhea" id="RHEA:24898"/>
        <dbReference type="ChEBI" id="CHEBI:33019"/>
        <dbReference type="ChEBI" id="CHEBI:37565"/>
        <dbReference type="ChEBI" id="CHEBI:58805"/>
        <dbReference type="EC" id="2.7.7.65"/>
    </reaction>
</comment>
<sequence>MRRLGQRLLALGVPAPAAMAALVVGWERDADMPAWQERRRVLSTILELGAAALGSLQGRSSLERLVYSQYAQMADTAQAHAEELARRDVNEGEMRRLSLTDVLTGLNNRRGFFIHAEHIFRLAQRKHARSAVIFADVDGLKQVNDELGHEAGDSLICDAGSIFRESFRDADVVARLGGDEFVAYTLDEGRPHIILERLNANAHAFNLMQERPYRVSISAGIVQCDPGSEQTLLNYLMLADQQMYVHKRKRLH</sequence>
<dbReference type="EC" id="2.7.7.65" evidence="1"/>
<dbReference type="PANTHER" id="PTHR45138:SF9">
    <property type="entry name" value="DIGUANYLATE CYCLASE DGCM-RELATED"/>
    <property type="match status" value="1"/>
</dbReference>
<dbReference type="InterPro" id="IPR000160">
    <property type="entry name" value="GGDEF_dom"/>
</dbReference>
<dbReference type="PANTHER" id="PTHR45138">
    <property type="entry name" value="REGULATORY COMPONENTS OF SENSORY TRANSDUCTION SYSTEM"/>
    <property type="match status" value="1"/>
</dbReference>
<dbReference type="SUPFAM" id="SSF55073">
    <property type="entry name" value="Nucleotide cyclase"/>
    <property type="match status" value="1"/>
</dbReference>
<evidence type="ECO:0000256" key="1">
    <source>
        <dbReference type="ARBA" id="ARBA00012528"/>
    </source>
</evidence>
<feature type="signal peptide" evidence="3">
    <location>
        <begin position="1"/>
        <end position="20"/>
    </location>
</feature>
<dbReference type="CDD" id="cd01949">
    <property type="entry name" value="GGDEF"/>
    <property type="match status" value="1"/>
</dbReference>
<dbReference type="Proteomes" id="UP001596086">
    <property type="component" value="Unassembled WGS sequence"/>
</dbReference>
<evidence type="ECO:0000256" key="3">
    <source>
        <dbReference type="SAM" id="SignalP"/>
    </source>
</evidence>
<dbReference type="InterPro" id="IPR029787">
    <property type="entry name" value="Nucleotide_cyclase"/>
</dbReference>
<dbReference type="SMART" id="SM00267">
    <property type="entry name" value="GGDEF"/>
    <property type="match status" value="1"/>
</dbReference>
<dbReference type="GO" id="GO:0052621">
    <property type="term" value="F:diguanylate cyclase activity"/>
    <property type="evidence" value="ECO:0007669"/>
    <property type="project" value="UniProtKB-EC"/>
</dbReference>
<keyword evidence="5" id="KW-0808">Transferase</keyword>
<feature type="domain" description="GGDEF" evidence="4">
    <location>
        <begin position="128"/>
        <end position="252"/>
    </location>
</feature>
<reference evidence="6" key="1">
    <citation type="journal article" date="2019" name="Int. J. Syst. Evol. Microbiol.">
        <title>The Global Catalogue of Microorganisms (GCM) 10K type strain sequencing project: providing services to taxonomists for standard genome sequencing and annotation.</title>
        <authorList>
            <consortium name="The Broad Institute Genomics Platform"/>
            <consortium name="The Broad Institute Genome Sequencing Center for Infectious Disease"/>
            <person name="Wu L."/>
            <person name="Ma J."/>
        </authorList>
    </citation>
    <scope>NUCLEOTIDE SEQUENCE [LARGE SCALE GENOMIC DNA]</scope>
    <source>
        <strain evidence="6">CGMCC 4.5798</strain>
    </source>
</reference>
<feature type="chain" id="PRO_5046950358" description="diguanylate cyclase" evidence="3">
    <location>
        <begin position="21"/>
        <end position="252"/>
    </location>
</feature>
<dbReference type="RefSeq" id="WP_379767910.1">
    <property type="nucleotide sequence ID" value="NZ_JBHSMZ010000004.1"/>
</dbReference>
<evidence type="ECO:0000259" key="4">
    <source>
        <dbReference type="PROSITE" id="PS50887"/>
    </source>
</evidence>
<dbReference type="Gene3D" id="3.30.70.270">
    <property type="match status" value="1"/>
</dbReference>